<keyword evidence="5 6" id="KW-0472">Membrane</keyword>
<evidence type="ECO:0000256" key="5">
    <source>
        <dbReference type="ARBA" id="ARBA00023136"/>
    </source>
</evidence>
<feature type="transmembrane region" description="Helical" evidence="6">
    <location>
        <begin position="310"/>
        <end position="330"/>
    </location>
</feature>
<dbReference type="Proteomes" id="UP001244341">
    <property type="component" value="Chromosome 15b"/>
</dbReference>
<feature type="transmembrane region" description="Helical" evidence="6">
    <location>
        <begin position="212"/>
        <end position="236"/>
    </location>
</feature>
<organism evidence="7 8">
    <name type="scientific">Tetradesmus obliquus</name>
    <name type="common">Green alga</name>
    <name type="synonym">Acutodesmus obliquus</name>
    <dbReference type="NCBI Taxonomy" id="3088"/>
    <lineage>
        <taxon>Eukaryota</taxon>
        <taxon>Viridiplantae</taxon>
        <taxon>Chlorophyta</taxon>
        <taxon>core chlorophytes</taxon>
        <taxon>Chlorophyceae</taxon>
        <taxon>CS clade</taxon>
        <taxon>Sphaeropleales</taxon>
        <taxon>Scenedesmaceae</taxon>
        <taxon>Tetradesmus</taxon>
    </lineage>
</organism>
<name>A0ABY8UQV9_TETOB</name>
<accession>A0ABY8UQV9</accession>
<feature type="transmembrane region" description="Helical" evidence="6">
    <location>
        <begin position="124"/>
        <end position="147"/>
    </location>
</feature>
<evidence type="ECO:0000256" key="4">
    <source>
        <dbReference type="ARBA" id="ARBA00022989"/>
    </source>
</evidence>
<dbReference type="Pfam" id="PF01925">
    <property type="entry name" value="TauE"/>
    <property type="match status" value="1"/>
</dbReference>
<dbReference type="PANTHER" id="PTHR14255">
    <property type="entry name" value="CEREBLON"/>
    <property type="match status" value="1"/>
</dbReference>
<keyword evidence="3 6" id="KW-0812">Transmembrane</keyword>
<evidence type="ECO:0000313" key="8">
    <source>
        <dbReference type="Proteomes" id="UP001244341"/>
    </source>
</evidence>
<dbReference type="PANTHER" id="PTHR14255:SF3">
    <property type="entry name" value="SULFITE EXPORTER TAUE_SAFE FAMILY PROTEIN 5-RELATED"/>
    <property type="match status" value="1"/>
</dbReference>
<comment type="subcellular location">
    <subcellularLocation>
        <location evidence="1">Membrane</location>
        <topology evidence="1">Multi-pass membrane protein</topology>
    </subcellularLocation>
</comment>
<gene>
    <name evidence="7" type="ORF">OEZ85_001162</name>
</gene>
<dbReference type="EMBL" id="CP126222">
    <property type="protein sequence ID" value="WIA22761.1"/>
    <property type="molecule type" value="Genomic_DNA"/>
</dbReference>
<reference evidence="7 8" key="1">
    <citation type="submission" date="2023-05" db="EMBL/GenBank/DDBJ databases">
        <title>A 100% complete, gapless, phased diploid assembly of the Scenedesmus obliquus UTEX 3031 genome.</title>
        <authorList>
            <person name="Biondi T.C."/>
            <person name="Hanschen E.R."/>
            <person name="Kwon T."/>
            <person name="Eng W."/>
            <person name="Kruse C.P.S."/>
            <person name="Koehler S.I."/>
            <person name="Kunde Y."/>
            <person name="Gleasner C.D."/>
            <person name="You Mak K.T."/>
            <person name="Polle J."/>
            <person name="Hovde B.T."/>
            <person name="Starkenburg S.R."/>
        </authorList>
    </citation>
    <scope>NUCLEOTIDE SEQUENCE [LARGE SCALE GENOMIC DNA]</scope>
    <source>
        <strain evidence="7 8">DOE0152z</strain>
    </source>
</reference>
<sequence length="353" mass="37032">MYIYWTFQASAQPDHSSSRSSSLGSADTAVASAGPEIKVKSGHKPLSPVSKNDVAVFVLAGFVLFIAAGAGMGGGPVLMPIYLTLGAFSQQAAVALSNSTILAGSVANVLFNGRRRHPFKDRPLVDWDLILLMQPPTLLGAVAGSYINKLLPSWISHLLLAVLLTLMTAAVAPALAVIFWVGRRRVLRKVALKRAAQYDFHGDIRWTRKNSVLFPAICSLSGVIAGLFGLGGAAVLTPLMLELGVQPQVTAATSQTMLLLTSAASSITYAQMGDIPWPYAAVLMPVAFAATLAGQLALDALIKKLGRSGLVVMVLAGFFVIACGLTYYVAADSLRRVVAVGVVAATRPGRVCG</sequence>
<evidence type="ECO:0008006" key="9">
    <source>
        <dbReference type="Google" id="ProtNLM"/>
    </source>
</evidence>
<feature type="transmembrane region" description="Helical" evidence="6">
    <location>
        <begin position="277"/>
        <end position="298"/>
    </location>
</feature>
<protein>
    <recommendedName>
        <fullName evidence="9">Membrane transporter protein</fullName>
    </recommendedName>
</protein>
<proteinExistence type="inferred from homology"/>
<keyword evidence="4 6" id="KW-1133">Transmembrane helix</keyword>
<evidence type="ECO:0000256" key="2">
    <source>
        <dbReference type="ARBA" id="ARBA00009142"/>
    </source>
</evidence>
<feature type="transmembrane region" description="Helical" evidence="6">
    <location>
        <begin position="54"/>
        <end position="72"/>
    </location>
</feature>
<feature type="transmembrane region" description="Helical" evidence="6">
    <location>
        <begin position="159"/>
        <end position="181"/>
    </location>
</feature>
<keyword evidence="8" id="KW-1185">Reference proteome</keyword>
<evidence type="ECO:0000256" key="3">
    <source>
        <dbReference type="ARBA" id="ARBA00022692"/>
    </source>
</evidence>
<feature type="transmembrane region" description="Helical" evidence="6">
    <location>
        <begin position="92"/>
        <end position="112"/>
    </location>
</feature>
<evidence type="ECO:0000256" key="1">
    <source>
        <dbReference type="ARBA" id="ARBA00004141"/>
    </source>
</evidence>
<evidence type="ECO:0000256" key="6">
    <source>
        <dbReference type="SAM" id="Phobius"/>
    </source>
</evidence>
<dbReference type="InterPro" id="IPR002781">
    <property type="entry name" value="TM_pro_TauE-like"/>
</dbReference>
<evidence type="ECO:0000313" key="7">
    <source>
        <dbReference type="EMBL" id="WIA22761.1"/>
    </source>
</evidence>
<comment type="similarity">
    <text evidence="2">Belongs to the 4-toluene sulfonate uptake permease (TSUP) (TC 2.A.102) family.</text>
</comment>